<dbReference type="CDD" id="cd20710">
    <property type="entry name" value="NOT1_connector"/>
    <property type="match status" value="1"/>
</dbReference>
<dbReference type="STRING" id="578461.R0MH38"/>
<feature type="domain" description="CCR4-NOT transcription complex subunit 1" evidence="1">
    <location>
        <begin position="270"/>
        <end position="395"/>
    </location>
</feature>
<gene>
    <name evidence="4" type="ORF">NBO_547gi001</name>
</gene>
<evidence type="ECO:0000259" key="2">
    <source>
        <dbReference type="Pfam" id="PF16415"/>
    </source>
</evidence>
<dbReference type="GO" id="GO:0000288">
    <property type="term" value="P:nuclear-transcribed mRNA catabolic process, deadenylation-dependent decay"/>
    <property type="evidence" value="ECO:0007669"/>
    <property type="project" value="TreeGrafter"/>
</dbReference>
<dbReference type="InterPro" id="IPR032191">
    <property type="entry name" value="CNOT1_CAF1_bind"/>
</dbReference>
<dbReference type="GO" id="GO:0017148">
    <property type="term" value="P:negative regulation of translation"/>
    <property type="evidence" value="ECO:0007669"/>
    <property type="project" value="InterPro"/>
</dbReference>
<dbReference type="OrthoDB" id="2195999at2759"/>
<dbReference type="Pfam" id="PF12842">
    <property type="entry name" value="DUF3819"/>
    <property type="match status" value="1"/>
</dbReference>
<dbReference type="GO" id="GO:0030015">
    <property type="term" value="C:CCR4-NOT core complex"/>
    <property type="evidence" value="ECO:0007669"/>
    <property type="project" value="InterPro"/>
</dbReference>
<dbReference type="InterPro" id="IPR024557">
    <property type="entry name" value="CNOT1_dom_4"/>
</dbReference>
<feature type="domain" description="CCR4-NOT transcription complex subunit 1-like NOT1 connector" evidence="3">
    <location>
        <begin position="537"/>
        <end position="637"/>
    </location>
</feature>
<dbReference type="VEuPathDB" id="MicrosporidiaDB:NBO_547gi001"/>
<evidence type="ECO:0000313" key="4">
    <source>
        <dbReference type="EMBL" id="EOB12108.1"/>
    </source>
</evidence>
<dbReference type="InterPro" id="IPR040398">
    <property type="entry name" value="Not1"/>
</dbReference>
<evidence type="ECO:0000259" key="3">
    <source>
        <dbReference type="Pfam" id="PF25097"/>
    </source>
</evidence>
<dbReference type="GO" id="GO:0060090">
    <property type="term" value="F:molecular adaptor activity"/>
    <property type="evidence" value="ECO:0007669"/>
    <property type="project" value="TreeGrafter"/>
</dbReference>
<sequence>MPKFLAEIEEIEIVRTNLLKKDLILADETFYTKLDYREFFKQAFKIDKSVCSLEIVNLYKEILKKVDNSDLNGNGITSVDVNNSINFAQYLIFVVYSDDVYPVYSIISSLDRPLRDEFIIQCLCVLKILLSFQIANEIDFSRRLGLVLGKMTLAQNRMITLDKFDFKNFLISSIECRRILVGVTFISHFLRQGKDGLVFIPNNPWLISIMNLLAELHSCTLRPVRREIESIFGHFNLRLEPKVIKSFKFKTKDYLSEYHFESSEVIDPIMKHVISLALDFSVREISEIIIEKSCEIATKTGIGLFKTVIMEKGNEYVIFRNLLINLTKALCYMSAQEPMRACMTGNISYFLKLSALELSPDQIYKVVSTNQPLCCQLIQRAGVSKVADCISDYFKNTEMNTGKYSEINLSLLENTTHIEKFSIKPIEPSEYQDLKSHFLQISRRRASENTNFVGEEWYHLLGSNAKDEFKRIKSRILLCDDVDGECIKLCKYITGHLIKNMDNYNKKKENDNTTNSPIKLKLPHLHPPNKNTIDFLFKCLSEIFNISFKTQKEVLGWLIYSNDPRRFSVNFVSKFIEHRLMNIVEYDQALSRSISPETNLDFVLNLLGNLMTSDIQICTVYDFIATLEALANFSEDSRVYDFFQKISRLMMSFDNADTTEFDNLIKSEKYNIFTSDLMLNRLSKFNMSIVNLRGAFKSSWEHFIRHHKVPTQYCYYKIDMVPLLITTKASIYIKTTLEIFLDAYARRNYLFLKFYTRFLKKLFDVLEDTPENKGMIQELLILLSPSTVPFFTTGYLDLILHKFVQNISIDYILKISLDILGILRHSEAYIYPVTIYFENLMQNKSFMKVYGIYLSYLCPYKFVNLKNIFNQYRDNVQFVEDQNDYFKIRRMLQSNMQSIKEYFNEPYFVFYLLDNLNEKNIVSVYAFNVLRVLINEKRDIKKIIFLFWAYSEIEHTPEALTLYFEELKGYEWAGKIIESFESKFNK</sequence>
<dbReference type="PANTHER" id="PTHR13162">
    <property type="entry name" value="CCR4-NOT TRANSCRIPTION COMPLEX"/>
    <property type="match status" value="1"/>
</dbReference>
<dbReference type="AlphaFoldDB" id="R0MH38"/>
<dbReference type="Pfam" id="PF16415">
    <property type="entry name" value="CNOT1_CAF1_bind"/>
    <property type="match status" value="1"/>
</dbReference>
<organism evidence="4 5">
    <name type="scientific">Nosema bombycis (strain CQ1 / CVCC 102059)</name>
    <name type="common">Microsporidian parasite</name>
    <name type="synonym">Pebrine of silkworm</name>
    <dbReference type="NCBI Taxonomy" id="578461"/>
    <lineage>
        <taxon>Eukaryota</taxon>
        <taxon>Fungi</taxon>
        <taxon>Fungi incertae sedis</taxon>
        <taxon>Microsporidia</taxon>
        <taxon>Nosematidae</taxon>
        <taxon>Nosema</taxon>
    </lineage>
</organism>
<dbReference type="HOGENOM" id="CLU_012438_0_0_1"/>
<dbReference type="InterPro" id="IPR055454">
    <property type="entry name" value="CNOT1-like_NOT1_connector"/>
</dbReference>
<dbReference type="Proteomes" id="UP000016927">
    <property type="component" value="Unassembled WGS sequence"/>
</dbReference>
<proteinExistence type="predicted"/>
<evidence type="ECO:0000313" key="5">
    <source>
        <dbReference type="Proteomes" id="UP000016927"/>
    </source>
</evidence>
<feature type="domain" description="CCR4-NOT transcription complex subunit 1 CAF1-binding" evidence="2">
    <location>
        <begin position="87"/>
        <end position="240"/>
    </location>
</feature>
<dbReference type="Gene3D" id="1.25.40.180">
    <property type="match status" value="1"/>
</dbReference>
<dbReference type="GO" id="GO:0000932">
    <property type="term" value="C:P-body"/>
    <property type="evidence" value="ECO:0007669"/>
    <property type="project" value="TreeGrafter"/>
</dbReference>
<dbReference type="PANTHER" id="PTHR13162:SF8">
    <property type="entry name" value="CCR4-NOT TRANSCRIPTION COMPLEX SUBUNIT 1"/>
    <property type="match status" value="1"/>
</dbReference>
<protein>
    <submittedName>
        <fullName evidence="4">NOT1-like general negative regulator of transcription subunit 1</fullName>
    </submittedName>
</protein>
<dbReference type="Pfam" id="PF25097">
    <property type="entry name" value="ARM_Cnot1"/>
    <property type="match status" value="1"/>
</dbReference>
<dbReference type="EMBL" id="KB909454">
    <property type="protein sequence ID" value="EOB12108.1"/>
    <property type="molecule type" value="Genomic_DNA"/>
</dbReference>
<accession>R0MH38</accession>
<evidence type="ECO:0000259" key="1">
    <source>
        <dbReference type="Pfam" id="PF12842"/>
    </source>
</evidence>
<keyword evidence="5" id="KW-1185">Reference proteome</keyword>
<reference evidence="4 5" key="1">
    <citation type="journal article" date="2013" name="BMC Genomics">
        <title>Comparative genomics of parasitic silkworm microsporidia reveal an association between genome expansion and host adaptation.</title>
        <authorList>
            <person name="Pan G."/>
            <person name="Xu J."/>
            <person name="Li T."/>
            <person name="Xia Q."/>
            <person name="Liu S.L."/>
            <person name="Zhang G."/>
            <person name="Li S."/>
            <person name="Li C."/>
            <person name="Liu H."/>
            <person name="Yang L."/>
            <person name="Liu T."/>
            <person name="Zhang X."/>
            <person name="Wu Z."/>
            <person name="Fan W."/>
            <person name="Dang X."/>
            <person name="Xiang H."/>
            <person name="Tao M."/>
            <person name="Li Y."/>
            <person name="Hu J."/>
            <person name="Li Z."/>
            <person name="Lin L."/>
            <person name="Luo J."/>
            <person name="Geng L."/>
            <person name="Wang L."/>
            <person name="Long M."/>
            <person name="Wan Y."/>
            <person name="He N."/>
            <person name="Zhang Z."/>
            <person name="Lu C."/>
            <person name="Keeling P.J."/>
            <person name="Wang J."/>
            <person name="Xiang Z."/>
            <person name="Zhou Z."/>
        </authorList>
    </citation>
    <scope>NUCLEOTIDE SEQUENCE [LARGE SCALE GENOMIC DNA]</scope>
    <source>
        <strain evidence="5">CQ1 / CVCC 102059</strain>
    </source>
</reference>
<name>R0MH38_NOSB1</name>